<dbReference type="PANTHER" id="PTHR46423:SF1">
    <property type="entry name" value="RNA POLYMERASE II-ASSOCIATED PROTEIN 3"/>
    <property type="match status" value="1"/>
</dbReference>
<keyword evidence="4" id="KW-1133">Transmembrane helix</keyword>
<evidence type="ECO:0000313" key="6">
    <source>
        <dbReference type="Proteomes" id="UP001149813"/>
    </source>
</evidence>
<proteinExistence type="predicted"/>
<evidence type="ECO:0000256" key="4">
    <source>
        <dbReference type="SAM" id="Phobius"/>
    </source>
</evidence>
<evidence type="ECO:0000256" key="2">
    <source>
        <dbReference type="PROSITE-ProRule" id="PRU00339"/>
    </source>
</evidence>
<name>A0A9W7Y2C0_9FUNG</name>
<dbReference type="GO" id="GO:0101031">
    <property type="term" value="C:protein folding chaperone complex"/>
    <property type="evidence" value="ECO:0007669"/>
    <property type="project" value="TreeGrafter"/>
</dbReference>
<dbReference type="InterPro" id="IPR051966">
    <property type="entry name" value="RPAP3"/>
</dbReference>
<feature type="repeat" description="TPR" evidence="2">
    <location>
        <begin position="219"/>
        <end position="252"/>
    </location>
</feature>
<evidence type="ECO:0000256" key="1">
    <source>
        <dbReference type="ARBA" id="ARBA00022803"/>
    </source>
</evidence>
<dbReference type="SUPFAM" id="SSF48452">
    <property type="entry name" value="TPR-like"/>
    <property type="match status" value="2"/>
</dbReference>
<feature type="transmembrane region" description="Helical" evidence="4">
    <location>
        <begin position="338"/>
        <end position="360"/>
    </location>
</feature>
<dbReference type="SMART" id="SM00028">
    <property type="entry name" value="TPR"/>
    <property type="match status" value="5"/>
</dbReference>
<dbReference type="PROSITE" id="PS50005">
    <property type="entry name" value="TPR"/>
    <property type="match status" value="1"/>
</dbReference>
<dbReference type="Pfam" id="PF13181">
    <property type="entry name" value="TPR_8"/>
    <property type="match status" value="2"/>
</dbReference>
<keyword evidence="4" id="KW-0472">Membrane</keyword>
<dbReference type="InterPro" id="IPR019734">
    <property type="entry name" value="TPR_rpt"/>
</dbReference>
<keyword evidence="1 2" id="KW-0802">TPR repeat</keyword>
<reference evidence="5" key="1">
    <citation type="submission" date="2022-07" db="EMBL/GenBank/DDBJ databases">
        <title>Phylogenomic reconstructions and comparative analyses of Kickxellomycotina fungi.</title>
        <authorList>
            <person name="Reynolds N.K."/>
            <person name="Stajich J.E."/>
            <person name="Barry K."/>
            <person name="Grigoriev I.V."/>
            <person name="Crous P."/>
            <person name="Smith M.E."/>
        </authorList>
    </citation>
    <scope>NUCLEOTIDE SEQUENCE</scope>
    <source>
        <strain evidence="5">NBRC 32514</strain>
    </source>
</reference>
<organism evidence="5 6">
    <name type="scientific">Coemansia erecta</name>
    <dbReference type="NCBI Taxonomy" id="147472"/>
    <lineage>
        <taxon>Eukaryota</taxon>
        <taxon>Fungi</taxon>
        <taxon>Fungi incertae sedis</taxon>
        <taxon>Zoopagomycota</taxon>
        <taxon>Kickxellomycotina</taxon>
        <taxon>Kickxellomycetes</taxon>
        <taxon>Kickxellales</taxon>
        <taxon>Kickxellaceae</taxon>
        <taxon>Coemansia</taxon>
    </lineage>
</organism>
<gene>
    <name evidence="5" type="primary">STI1_1</name>
    <name evidence="5" type="ORF">LPJ53_001992</name>
</gene>
<feature type="compositionally biased region" description="Acidic residues" evidence="3">
    <location>
        <begin position="302"/>
        <end position="317"/>
    </location>
</feature>
<dbReference type="AlphaFoldDB" id="A0A9W7Y2C0"/>
<dbReference type="InterPro" id="IPR011990">
    <property type="entry name" value="TPR-like_helical_dom_sf"/>
</dbReference>
<evidence type="ECO:0000313" key="5">
    <source>
        <dbReference type="EMBL" id="KAJ1723711.1"/>
    </source>
</evidence>
<evidence type="ECO:0000256" key="3">
    <source>
        <dbReference type="SAM" id="MobiDB-lite"/>
    </source>
</evidence>
<feature type="region of interest" description="Disordered" evidence="3">
    <location>
        <begin position="273"/>
        <end position="317"/>
    </location>
</feature>
<keyword evidence="6" id="KW-1185">Reference proteome</keyword>
<comment type="caution">
    <text evidence="5">The sequence shown here is derived from an EMBL/GenBank/DDBJ whole genome shotgun (WGS) entry which is preliminary data.</text>
</comment>
<dbReference type="Gene3D" id="1.25.40.10">
    <property type="entry name" value="Tetratricopeptide repeat domain"/>
    <property type="match status" value="2"/>
</dbReference>
<feature type="region of interest" description="Disordered" evidence="3">
    <location>
        <begin position="129"/>
        <end position="155"/>
    </location>
</feature>
<dbReference type="EMBL" id="JANBOJ010000056">
    <property type="protein sequence ID" value="KAJ1723711.1"/>
    <property type="molecule type" value="Genomic_DNA"/>
</dbReference>
<accession>A0A9W7Y2C0</accession>
<keyword evidence="4" id="KW-0812">Transmembrane</keyword>
<dbReference type="Proteomes" id="UP001149813">
    <property type="component" value="Unassembled WGS sequence"/>
</dbReference>
<dbReference type="PANTHER" id="PTHR46423">
    <property type="entry name" value="RNA POLYMERASE II-ASSOCIATED PROTEIN 3"/>
    <property type="match status" value="1"/>
</dbReference>
<feature type="compositionally biased region" description="Basic and acidic residues" evidence="3">
    <location>
        <begin position="289"/>
        <end position="301"/>
    </location>
</feature>
<sequence length="363" mass="41083">MVLSFFNREPQAPPPDPMLLLAEAQEFLKTDDFASALEKFDELCALPVQSPLPLLSRATCRLQLKQYPGVLEDCQKVLQFLNSDIEGHGDEGCTTVHSLALMRMAKAHKELGQLDEAKSALMRKNAIEHKLGRDKTDSGDEGDRKKEQETADEWKEKGNAEFKKKNWAKALEYYRNGLGYDLYNSKLHSNTCMTLIELKKWTQALKHAEQCIALEPQWVKGYYLKGLILSNESKIEQALVALKKAIEIEPSNSRIKALLSEVEGRVEYVESRLQRRKNGGAKPQTKEAAAVDEKKTKKEDAQENEEPVEDVDSDEDYCNEDGCRTPKKIKFKVSRKQIMDTALEVGVAVVGVAVVCWFINKYN</sequence>
<protein>
    <submittedName>
        <fullName evidence="5">Hsp90 cochaperone</fullName>
    </submittedName>
</protein>
<dbReference type="OrthoDB" id="2423701at2759"/>